<protein>
    <submittedName>
        <fullName evidence="2">Uncharacterized protein</fullName>
    </submittedName>
</protein>
<evidence type="ECO:0000256" key="1">
    <source>
        <dbReference type="SAM" id="Phobius"/>
    </source>
</evidence>
<feature type="transmembrane region" description="Helical" evidence="1">
    <location>
        <begin position="62"/>
        <end position="85"/>
    </location>
</feature>
<reference evidence="2" key="1">
    <citation type="journal article" date="2020" name="Stud. Mycol.">
        <title>101 Dothideomycetes genomes: a test case for predicting lifestyles and emergence of pathogens.</title>
        <authorList>
            <person name="Haridas S."/>
            <person name="Albert R."/>
            <person name="Binder M."/>
            <person name="Bloem J."/>
            <person name="Labutti K."/>
            <person name="Salamov A."/>
            <person name="Andreopoulos B."/>
            <person name="Baker S."/>
            <person name="Barry K."/>
            <person name="Bills G."/>
            <person name="Bluhm B."/>
            <person name="Cannon C."/>
            <person name="Castanera R."/>
            <person name="Culley D."/>
            <person name="Daum C."/>
            <person name="Ezra D."/>
            <person name="Gonzalez J."/>
            <person name="Henrissat B."/>
            <person name="Kuo A."/>
            <person name="Liang C."/>
            <person name="Lipzen A."/>
            <person name="Lutzoni F."/>
            <person name="Magnuson J."/>
            <person name="Mondo S."/>
            <person name="Nolan M."/>
            <person name="Ohm R."/>
            <person name="Pangilinan J."/>
            <person name="Park H.-J."/>
            <person name="Ramirez L."/>
            <person name="Alfaro M."/>
            <person name="Sun H."/>
            <person name="Tritt A."/>
            <person name="Yoshinaga Y."/>
            <person name="Zwiers L.-H."/>
            <person name="Turgeon B."/>
            <person name="Goodwin S."/>
            <person name="Spatafora J."/>
            <person name="Crous P."/>
            <person name="Grigoriev I."/>
        </authorList>
    </citation>
    <scope>NUCLEOTIDE SEQUENCE</scope>
    <source>
        <strain evidence="2">CBS 107.79</strain>
    </source>
</reference>
<dbReference type="Proteomes" id="UP000800036">
    <property type="component" value="Unassembled WGS sequence"/>
</dbReference>
<keyword evidence="1" id="KW-0812">Transmembrane</keyword>
<evidence type="ECO:0000313" key="2">
    <source>
        <dbReference type="EMBL" id="KAF1971968.1"/>
    </source>
</evidence>
<feature type="transmembrane region" description="Helical" evidence="1">
    <location>
        <begin position="20"/>
        <end position="41"/>
    </location>
</feature>
<keyword evidence="1" id="KW-0472">Membrane</keyword>
<keyword evidence="1" id="KW-1133">Transmembrane helix</keyword>
<dbReference type="AlphaFoldDB" id="A0A6A5V526"/>
<dbReference type="EMBL" id="ML976690">
    <property type="protein sequence ID" value="KAF1971968.1"/>
    <property type="molecule type" value="Genomic_DNA"/>
</dbReference>
<sequence length="89" mass="10512">MIIITFCLFPSWSTTRPACFYYIGFPSATASIPLRVDTWFWMLELTTPQKRLWPLARNHYRVSLLVIFSLSWLSPVQYVYMAAFIQLQV</sequence>
<keyword evidence="3" id="KW-1185">Reference proteome</keyword>
<proteinExistence type="predicted"/>
<organism evidence="2 3">
    <name type="scientific">Bimuria novae-zelandiae CBS 107.79</name>
    <dbReference type="NCBI Taxonomy" id="1447943"/>
    <lineage>
        <taxon>Eukaryota</taxon>
        <taxon>Fungi</taxon>
        <taxon>Dikarya</taxon>
        <taxon>Ascomycota</taxon>
        <taxon>Pezizomycotina</taxon>
        <taxon>Dothideomycetes</taxon>
        <taxon>Pleosporomycetidae</taxon>
        <taxon>Pleosporales</taxon>
        <taxon>Massarineae</taxon>
        <taxon>Didymosphaeriaceae</taxon>
        <taxon>Bimuria</taxon>
    </lineage>
</organism>
<gene>
    <name evidence="2" type="ORF">BU23DRAFT_168526</name>
</gene>
<name>A0A6A5V526_9PLEO</name>
<evidence type="ECO:0000313" key="3">
    <source>
        <dbReference type="Proteomes" id="UP000800036"/>
    </source>
</evidence>
<accession>A0A6A5V526</accession>